<feature type="compositionally biased region" description="Basic and acidic residues" evidence="1">
    <location>
        <begin position="26"/>
        <end position="36"/>
    </location>
</feature>
<dbReference type="GO" id="GO:0003676">
    <property type="term" value="F:nucleic acid binding"/>
    <property type="evidence" value="ECO:0007669"/>
    <property type="project" value="InterPro"/>
</dbReference>
<dbReference type="EMBL" id="LXQA010301178">
    <property type="protein sequence ID" value="MCI42166.1"/>
    <property type="molecule type" value="Genomic_DNA"/>
</dbReference>
<keyword evidence="3" id="KW-1185">Reference proteome</keyword>
<dbReference type="GO" id="GO:0006508">
    <property type="term" value="P:proteolysis"/>
    <property type="evidence" value="ECO:0007669"/>
    <property type="project" value="UniProtKB-KW"/>
</dbReference>
<accession>A0A392S2R9</accession>
<name>A0A392S2R9_9FABA</name>
<dbReference type="InterPro" id="IPR036875">
    <property type="entry name" value="Znf_CCHC_sf"/>
</dbReference>
<evidence type="ECO:0000313" key="2">
    <source>
        <dbReference type="EMBL" id="MCI42166.1"/>
    </source>
</evidence>
<reference evidence="2 3" key="1">
    <citation type="journal article" date="2018" name="Front. Plant Sci.">
        <title>Red Clover (Trifolium pratense) and Zigzag Clover (T. medium) - A Picture of Genomic Similarities and Differences.</title>
        <authorList>
            <person name="Dluhosova J."/>
            <person name="Istvanek J."/>
            <person name="Nedelnik J."/>
            <person name="Repkova J."/>
        </authorList>
    </citation>
    <scope>NUCLEOTIDE SEQUENCE [LARGE SCALE GENOMIC DNA]</scope>
    <source>
        <strain evidence="3">cv. 10/8</strain>
        <tissue evidence="2">Leaf</tissue>
    </source>
</reference>
<dbReference type="GO" id="GO:0008270">
    <property type="term" value="F:zinc ion binding"/>
    <property type="evidence" value="ECO:0007669"/>
    <property type="project" value="InterPro"/>
</dbReference>
<protein>
    <submittedName>
        <fullName evidence="2">Gag-protease polyprotein</fullName>
    </submittedName>
</protein>
<dbReference type="AlphaFoldDB" id="A0A392S2R9"/>
<feature type="compositionally biased region" description="Polar residues" evidence="1">
    <location>
        <begin position="10"/>
        <end position="23"/>
    </location>
</feature>
<evidence type="ECO:0000256" key="1">
    <source>
        <dbReference type="SAM" id="MobiDB-lite"/>
    </source>
</evidence>
<feature type="region of interest" description="Disordered" evidence="1">
    <location>
        <begin position="1"/>
        <end position="36"/>
    </location>
</feature>
<dbReference type="SUPFAM" id="SSF57756">
    <property type="entry name" value="Retrovirus zinc finger-like domains"/>
    <property type="match status" value="1"/>
</dbReference>
<comment type="caution">
    <text evidence="2">The sequence shown here is derived from an EMBL/GenBank/DDBJ whole genome shotgun (WGS) entry which is preliminary data.</text>
</comment>
<feature type="non-terminal residue" evidence="2">
    <location>
        <position position="108"/>
    </location>
</feature>
<keyword evidence="2" id="KW-0645">Protease</keyword>
<organism evidence="2 3">
    <name type="scientific">Trifolium medium</name>
    <dbReference type="NCBI Taxonomy" id="97028"/>
    <lineage>
        <taxon>Eukaryota</taxon>
        <taxon>Viridiplantae</taxon>
        <taxon>Streptophyta</taxon>
        <taxon>Embryophyta</taxon>
        <taxon>Tracheophyta</taxon>
        <taxon>Spermatophyta</taxon>
        <taxon>Magnoliopsida</taxon>
        <taxon>eudicotyledons</taxon>
        <taxon>Gunneridae</taxon>
        <taxon>Pentapetalae</taxon>
        <taxon>rosids</taxon>
        <taxon>fabids</taxon>
        <taxon>Fabales</taxon>
        <taxon>Fabaceae</taxon>
        <taxon>Papilionoideae</taxon>
        <taxon>50 kb inversion clade</taxon>
        <taxon>NPAAA clade</taxon>
        <taxon>Hologalegina</taxon>
        <taxon>IRL clade</taxon>
        <taxon>Trifolieae</taxon>
        <taxon>Trifolium</taxon>
    </lineage>
</organism>
<proteinExistence type="predicted"/>
<dbReference type="GO" id="GO:0008233">
    <property type="term" value="F:peptidase activity"/>
    <property type="evidence" value="ECO:0007669"/>
    <property type="project" value="UniProtKB-KW"/>
</dbReference>
<evidence type="ECO:0000313" key="3">
    <source>
        <dbReference type="Proteomes" id="UP000265520"/>
    </source>
</evidence>
<sequence>MDKRPRTNAEYISQNISRNNNFQRKTKTDEKSNQGKGVQCHEFEGYGHIISECPTFLKRQKNSLTVSWSDEEESAEEVDSETAKHIKVLTGICMSDEESCEVELTYDE</sequence>
<keyword evidence="2" id="KW-0378">Hydrolase</keyword>
<dbReference type="Proteomes" id="UP000265520">
    <property type="component" value="Unassembled WGS sequence"/>
</dbReference>